<dbReference type="InterPro" id="IPR036515">
    <property type="entry name" value="Transposase_17_sf"/>
</dbReference>
<dbReference type="GO" id="GO:0006313">
    <property type="term" value="P:DNA transposition"/>
    <property type="evidence" value="ECO:0007669"/>
    <property type="project" value="InterPro"/>
</dbReference>
<dbReference type="PANTHER" id="PTHR34322:SF2">
    <property type="entry name" value="TRANSPOSASE IS200-LIKE DOMAIN-CONTAINING PROTEIN"/>
    <property type="match status" value="1"/>
</dbReference>
<dbReference type="Pfam" id="PF01797">
    <property type="entry name" value="Y1_Tnp"/>
    <property type="match status" value="1"/>
</dbReference>
<evidence type="ECO:0000313" key="2">
    <source>
        <dbReference type="EMBL" id="MBD3867418.1"/>
    </source>
</evidence>
<comment type="caution">
    <text evidence="2">The sequence shown here is derived from an EMBL/GenBank/DDBJ whole genome shotgun (WGS) entry which is preliminary data.</text>
</comment>
<dbReference type="InterPro" id="IPR002686">
    <property type="entry name" value="Transposase_17"/>
</dbReference>
<dbReference type="GO" id="GO:0004803">
    <property type="term" value="F:transposase activity"/>
    <property type="evidence" value="ECO:0007669"/>
    <property type="project" value="InterPro"/>
</dbReference>
<dbReference type="Gene3D" id="3.30.70.1290">
    <property type="entry name" value="Transposase IS200-like"/>
    <property type="match status" value="1"/>
</dbReference>
<dbReference type="EMBL" id="JACXWD010000010">
    <property type="protein sequence ID" value="MBD3867418.1"/>
    <property type="molecule type" value="Genomic_DNA"/>
</dbReference>
<proteinExistence type="predicted"/>
<evidence type="ECO:0000259" key="1">
    <source>
        <dbReference type="SMART" id="SM01321"/>
    </source>
</evidence>
<name>A0A8J6XZQ0_9BACT</name>
<evidence type="ECO:0000313" key="3">
    <source>
        <dbReference type="Proteomes" id="UP000648239"/>
    </source>
</evidence>
<dbReference type="SMART" id="SM01321">
    <property type="entry name" value="Y1_Tnp"/>
    <property type="match status" value="1"/>
</dbReference>
<sequence length="220" mass="26132">MPRTARASRGNVCHHVMNRGNNRNTIFHDEVDYRFFESLLLRAKSRIPIDVFAWCLMPNHFHLVLRPRLDGDLGRWIHWLMTCQVHHHRKRHRVNGRIWEGRFKAPPIQENDHFLTVVRYVERNPVRAGIVDDVMNWRWSSFQRRTCNDDPLLDPSPLELPKLWRSFVNEPLTTDELAAVRTSLNREQPYGDHDWVQETAERLGLLSKLRPIGRPRSDIL</sequence>
<dbReference type="Proteomes" id="UP000648239">
    <property type="component" value="Unassembled WGS sequence"/>
</dbReference>
<gene>
    <name evidence="2" type="ORF">IFK94_04750</name>
</gene>
<dbReference type="PANTHER" id="PTHR34322">
    <property type="entry name" value="TRANSPOSASE, Y1_TNP DOMAIN-CONTAINING"/>
    <property type="match status" value="1"/>
</dbReference>
<accession>A0A8J6XZQ0</accession>
<dbReference type="GO" id="GO:0003677">
    <property type="term" value="F:DNA binding"/>
    <property type="evidence" value="ECO:0007669"/>
    <property type="project" value="InterPro"/>
</dbReference>
<feature type="domain" description="Transposase IS200-like" evidence="1">
    <location>
        <begin position="9"/>
        <end position="124"/>
    </location>
</feature>
<dbReference type="SUPFAM" id="SSF143422">
    <property type="entry name" value="Transposase IS200-like"/>
    <property type="match status" value="1"/>
</dbReference>
<organism evidence="2 3">
    <name type="scientific">Candidatus Polarisedimenticola svalbardensis</name>
    <dbReference type="NCBI Taxonomy" id="2886004"/>
    <lineage>
        <taxon>Bacteria</taxon>
        <taxon>Pseudomonadati</taxon>
        <taxon>Acidobacteriota</taxon>
        <taxon>Candidatus Polarisedimenticolia</taxon>
        <taxon>Candidatus Polarisedimenticolales</taxon>
        <taxon>Candidatus Polarisedimenticolaceae</taxon>
        <taxon>Candidatus Polarisedimenticola</taxon>
    </lineage>
</organism>
<reference evidence="2 3" key="1">
    <citation type="submission" date="2020-08" db="EMBL/GenBank/DDBJ databases">
        <title>Acidobacteriota in marine sediments use diverse sulfur dissimilation pathways.</title>
        <authorList>
            <person name="Wasmund K."/>
        </authorList>
    </citation>
    <scope>NUCLEOTIDE SEQUENCE [LARGE SCALE GENOMIC DNA]</scope>
    <source>
        <strain evidence="2">MAG AM4</strain>
    </source>
</reference>
<dbReference type="AlphaFoldDB" id="A0A8J6XZQ0"/>
<protein>
    <submittedName>
        <fullName evidence="2">Transposase</fullName>
    </submittedName>
</protein>